<keyword evidence="2" id="KW-1133">Transmembrane helix</keyword>
<feature type="region of interest" description="Disordered" evidence="1">
    <location>
        <begin position="199"/>
        <end position="221"/>
    </location>
</feature>
<feature type="compositionally biased region" description="Low complexity" evidence="1">
    <location>
        <begin position="87"/>
        <end position="107"/>
    </location>
</feature>
<evidence type="ECO:0000313" key="3">
    <source>
        <dbReference type="EMBL" id="SZX65028.1"/>
    </source>
</evidence>
<keyword evidence="4" id="KW-1185">Reference proteome</keyword>
<feature type="transmembrane region" description="Helical" evidence="2">
    <location>
        <begin position="34"/>
        <end position="56"/>
    </location>
</feature>
<feature type="compositionally biased region" description="Low complexity" evidence="1">
    <location>
        <begin position="199"/>
        <end position="214"/>
    </location>
</feature>
<proteinExistence type="predicted"/>
<keyword evidence="2" id="KW-0812">Transmembrane</keyword>
<keyword evidence="2" id="KW-0472">Membrane</keyword>
<accession>A0A383VHM4</accession>
<feature type="region of interest" description="Disordered" evidence="1">
    <location>
        <begin position="82"/>
        <end position="115"/>
    </location>
</feature>
<evidence type="ECO:0000256" key="2">
    <source>
        <dbReference type="SAM" id="Phobius"/>
    </source>
</evidence>
<evidence type="ECO:0000313" key="4">
    <source>
        <dbReference type="Proteomes" id="UP000256970"/>
    </source>
</evidence>
<gene>
    <name evidence="3" type="ORF">BQ4739_LOCUS5490</name>
</gene>
<evidence type="ECO:0000256" key="1">
    <source>
        <dbReference type="SAM" id="MobiDB-lite"/>
    </source>
</evidence>
<dbReference type="Proteomes" id="UP000256970">
    <property type="component" value="Unassembled WGS sequence"/>
</dbReference>
<organism evidence="3 4">
    <name type="scientific">Tetradesmus obliquus</name>
    <name type="common">Green alga</name>
    <name type="synonym">Acutodesmus obliquus</name>
    <dbReference type="NCBI Taxonomy" id="3088"/>
    <lineage>
        <taxon>Eukaryota</taxon>
        <taxon>Viridiplantae</taxon>
        <taxon>Chlorophyta</taxon>
        <taxon>core chlorophytes</taxon>
        <taxon>Chlorophyceae</taxon>
        <taxon>CS clade</taxon>
        <taxon>Sphaeropleales</taxon>
        <taxon>Scenedesmaceae</taxon>
        <taxon>Tetradesmus</taxon>
    </lineage>
</organism>
<name>A0A383VHM4_TETOB</name>
<dbReference type="EMBL" id="FNXT01000532">
    <property type="protein sequence ID" value="SZX65028.1"/>
    <property type="molecule type" value="Genomic_DNA"/>
</dbReference>
<dbReference type="AlphaFoldDB" id="A0A383VHM4"/>
<protein>
    <submittedName>
        <fullName evidence="3">Uncharacterized protein</fullName>
    </submittedName>
</protein>
<reference evidence="3 4" key="1">
    <citation type="submission" date="2016-10" db="EMBL/GenBank/DDBJ databases">
        <authorList>
            <person name="Cai Z."/>
        </authorList>
    </citation>
    <scope>NUCLEOTIDE SEQUENCE [LARGE SCALE GENOMIC DNA]</scope>
</reference>
<sequence>MAVTMKRACVAGAASRSRTVRVCAAKQDAPKLQSLAAGVAAAVLLSVAPANAGVIMEQPQLKKVLQDDSPSAPAPKREIILPGMRSKAAPATKDAAAPKAKATPKPAVTSGGDLDPRSVALPGTLALIAGGAFALTKVDEGFEEFMGEASCKVDEGFKEFMGEASCKDSGLDGAGYETALKGGAIAARKPAAGTKKVKAAAGKGSKAGTAKSSPLASFFDK</sequence>